<evidence type="ECO:0000313" key="3">
    <source>
        <dbReference type="Proteomes" id="UP001316803"/>
    </source>
</evidence>
<comment type="caution">
    <text evidence="2">The sequence shown here is derived from an EMBL/GenBank/DDBJ whole genome shotgun (WGS) entry which is preliminary data.</text>
</comment>
<name>A0AAN8I291_9EURO</name>
<gene>
    <name evidence="2" type="ORF">OHC33_008220</name>
</gene>
<dbReference type="PANTHER" id="PTHR35020:SF4">
    <property type="entry name" value="N-ACETYLGLUCOSAMINE-INDUCED PROTEIN 1"/>
    <property type="match status" value="1"/>
</dbReference>
<evidence type="ECO:0008006" key="4">
    <source>
        <dbReference type="Google" id="ProtNLM"/>
    </source>
</evidence>
<organism evidence="2 3">
    <name type="scientific">Knufia fluminis</name>
    <dbReference type="NCBI Taxonomy" id="191047"/>
    <lineage>
        <taxon>Eukaryota</taxon>
        <taxon>Fungi</taxon>
        <taxon>Dikarya</taxon>
        <taxon>Ascomycota</taxon>
        <taxon>Pezizomycotina</taxon>
        <taxon>Eurotiomycetes</taxon>
        <taxon>Chaetothyriomycetidae</taxon>
        <taxon>Chaetothyriales</taxon>
        <taxon>Trichomeriaceae</taxon>
        <taxon>Knufia</taxon>
    </lineage>
</organism>
<keyword evidence="3" id="KW-1185">Reference proteome</keyword>
<evidence type="ECO:0000313" key="2">
    <source>
        <dbReference type="EMBL" id="KAK5950837.1"/>
    </source>
</evidence>
<proteinExistence type="predicted"/>
<reference evidence="2 3" key="1">
    <citation type="submission" date="2022-12" db="EMBL/GenBank/DDBJ databases">
        <title>Genomic features and morphological characterization of a novel Knufia sp. strain isolated from spacecraft assembly facility.</title>
        <authorList>
            <person name="Teixeira M."/>
            <person name="Chander A.M."/>
            <person name="Stajich J.E."/>
            <person name="Venkateswaran K."/>
        </authorList>
    </citation>
    <scope>NUCLEOTIDE SEQUENCE [LARGE SCALE GENOMIC DNA]</scope>
    <source>
        <strain evidence="2 3">FJI-L2-BK-P2</strain>
    </source>
</reference>
<feature type="compositionally biased region" description="Polar residues" evidence="1">
    <location>
        <begin position="1"/>
        <end position="14"/>
    </location>
</feature>
<dbReference type="GO" id="GO:0006044">
    <property type="term" value="P:N-acetylglucosamine metabolic process"/>
    <property type="evidence" value="ECO:0007669"/>
    <property type="project" value="TreeGrafter"/>
</dbReference>
<protein>
    <recommendedName>
        <fullName evidence="4">N-acetylglucosamine-induced protein 1</fullName>
    </recommendedName>
</protein>
<dbReference type="PANTHER" id="PTHR35020">
    <property type="entry name" value="N-ACETYLGLUCOSAMINE-INDUCED PROTEIN 1"/>
    <property type="match status" value="1"/>
</dbReference>
<dbReference type="Proteomes" id="UP001316803">
    <property type="component" value="Unassembled WGS sequence"/>
</dbReference>
<accession>A0AAN8I291</accession>
<sequence length="245" mass="28612">MPHSVHNTPGSTTPVIPEQSGLPLGQRFWNANLPETKWTEECPDFLLGQGQKNISILSANEDDYHYLTWPESKELVNTNRIDHFQRPPLQLRRYLQFMFKLKREYGSVLSFVQQERLCWNSISPSSEPLFTNPADYKILYNDWPYGIDHDISHLVVWTKFLLDDDPETGFLTAEHHKLIEDFVQRTFCTGDGINRENLIWFKNWKSLKSVHALEHFHVMLYRASPEFLKSITNGDKPMSETISDS</sequence>
<dbReference type="EMBL" id="JAKLMC020000024">
    <property type="protein sequence ID" value="KAK5950837.1"/>
    <property type="molecule type" value="Genomic_DNA"/>
</dbReference>
<dbReference type="Pfam" id="PF12239">
    <property type="entry name" value="DUF3605"/>
    <property type="match status" value="1"/>
</dbReference>
<dbReference type="AlphaFoldDB" id="A0AAN8I291"/>
<dbReference type="InterPro" id="IPR022036">
    <property type="entry name" value="DUF3605"/>
</dbReference>
<evidence type="ECO:0000256" key="1">
    <source>
        <dbReference type="SAM" id="MobiDB-lite"/>
    </source>
</evidence>
<dbReference type="GO" id="GO:0005737">
    <property type="term" value="C:cytoplasm"/>
    <property type="evidence" value="ECO:0007669"/>
    <property type="project" value="TreeGrafter"/>
</dbReference>
<feature type="region of interest" description="Disordered" evidence="1">
    <location>
        <begin position="1"/>
        <end position="22"/>
    </location>
</feature>